<dbReference type="GO" id="GO:0003700">
    <property type="term" value="F:DNA-binding transcription factor activity"/>
    <property type="evidence" value="ECO:0007669"/>
    <property type="project" value="InterPro"/>
</dbReference>
<dbReference type="Pfam" id="PF12840">
    <property type="entry name" value="HTH_20"/>
    <property type="match status" value="1"/>
</dbReference>
<dbReference type="PROSITE" id="PS50987">
    <property type="entry name" value="HTH_ARSR_2"/>
    <property type="match status" value="1"/>
</dbReference>
<dbReference type="PRINTS" id="PR00778">
    <property type="entry name" value="HTHARSR"/>
</dbReference>
<dbReference type="InterPro" id="IPR036388">
    <property type="entry name" value="WH-like_DNA-bd_sf"/>
</dbReference>
<dbReference type="CDD" id="cd00090">
    <property type="entry name" value="HTH_ARSR"/>
    <property type="match status" value="1"/>
</dbReference>
<dbReference type="Gene3D" id="1.10.10.10">
    <property type="entry name" value="Winged helix-like DNA-binding domain superfamily/Winged helix DNA-binding domain"/>
    <property type="match status" value="1"/>
</dbReference>
<dbReference type="PANTHER" id="PTHR38600">
    <property type="entry name" value="TRANSCRIPTIONAL REGULATORY PROTEIN"/>
    <property type="match status" value="1"/>
</dbReference>
<organism evidence="2">
    <name type="scientific">uncultured Thermomicrobiales bacterium</name>
    <dbReference type="NCBI Taxonomy" id="1645740"/>
    <lineage>
        <taxon>Bacteria</taxon>
        <taxon>Pseudomonadati</taxon>
        <taxon>Thermomicrobiota</taxon>
        <taxon>Thermomicrobia</taxon>
        <taxon>Thermomicrobiales</taxon>
        <taxon>environmental samples</taxon>
    </lineage>
</organism>
<reference evidence="2" key="1">
    <citation type="submission" date="2020-02" db="EMBL/GenBank/DDBJ databases">
        <authorList>
            <person name="Meier V. D."/>
        </authorList>
    </citation>
    <scope>NUCLEOTIDE SEQUENCE</scope>
    <source>
        <strain evidence="2">AVDCRST_MAG19</strain>
    </source>
</reference>
<dbReference type="InterPro" id="IPR036390">
    <property type="entry name" value="WH_DNA-bd_sf"/>
</dbReference>
<evidence type="ECO:0000313" key="2">
    <source>
        <dbReference type="EMBL" id="CAA9580055.1"/>
    </source>
</evidence>
<evidence type="ECO:0000259" key="1">
    <source>
        <dbReference type="PROSITE" id="PS50987"/>
    </source>
</evidence>
<proteinExistence type="predicted"/>
<dbReference type="AlphaFoldDB" id="A0A6J4VQB9"/>
<protein>
    <submittedName>
        <fullName evidence="2">Transcriptional regulator, ArsR family</fullName>
    </submittedName>
</protein>
<dbReference type="EMBL" id="CADCWL010000212">
    <property type="protein sequence ID" value="CAA9580055.1"/>
    <property type="molecule type" value="Genomic_DNA"/>
</dbReference>
<dbReference type="InterPro" id="IPR001845">
    <property type="entry name" value="HTH_ArsR_DNA-bd_dom"/>
</dbReference>
<dbReference type="PANTHER" id="PTHR38600:SF2">
    <property type="entry name" value="SLL0088 PROTEIN"/>
    <property type="match status" value="1"/>
</dbReference>
<dbReference type="InterPro" id="IPR011991">
    <property type="entry name" value="ArsR-like_HTH"/>
</dbReference>
<sequence length="131" mass="14687">MTRTSSSLILKYVLNKQVPLDLMFHALADPTRRVIVERLSRGSASVRALARPLDMSLSAVVQHLQVLEATGLVRSEKVGRVRTCRIEPEALRAAEQWIAERRASWQHRLDRLGEVLAEPPEAPDQGQGRNS</sequence>
<name>A0A6J4VQB9_9BACT</name>
<accession>A0A6J4VQB9</accession>
<feature type="domain" description="HTH arsR-type" evidence="1">
    <location>
        <begin position="14"/>
        <end position="106"/>
    </location>
</feature>
<dbReference type="SUPFAM" id="SSF46785">
    <property type="entry name" value="Winged helix' DNA-binding domain"/>
    <property type="match status" value="1"/>
</dbReference>
<dbReference type="SMART" id="SM00418">
    <property type="entry name" value="HTH_ARSR"/>
    <property type="match status" value="1"/>
</dbReference>
<dbReference type="NCBIfam" id="NF033788">
    <property type="entry name" value="HTH_metalloreg"/>
    <property type="match status" value="1"/>
</dbReference>
<gene>
    <name evidence="2" type="ORF">AVDCRST_MAG19-3835</name>
</gene>